<sequence>MGCTHSSSIEPSDVFVPSPAVDVKRTVPAQDAAYPFDRDSATSADITLCSADDTLFRVSTHVLSTASPVFRDMLSLGPPPAYAATGPRVQVASATIAEEKTLDGLPVFRVAEDAATLDVLLRWCYPVARPPLREPDNLQRLVAATQRYAVHAFDDVIKDALEAHLRSDPITVLGIAVPNHLSDWARRAILAIPMSSLISLEVPALTDRTLVAFIRYHTSCAFAAAAVTAQRGTFRHTIGFTARKGVRLGCKHCSCDDPRTFPDNAEWIAPRYLWTFLNEAERALLIHPHKDAFVSRCKVAKCGTCDYSLEQERGLREFMERLVSAVDAAIEQVPVPEFW</sequence>
<name>A0ACB8RDH2_9AGAM</name>
<dbReference type="Proteomes" id="UP000814033">
    <property type="component" value="Unassembled WGS sequence"/>
</dbReference>
<proteinExistence type="predicted"/>
<comment type="caution">
    <text evidence="1">The sequence shown here is derived from an EMBL/GenBank/DDBJ whole genome shotgun (WGS) entry which is preliminary data.</text>
</comment>
<protein>
    <submittedName>
        <fullName evidence="1">Uncharacterized protein</fullName>
    </submittedName>
</protein>
<organism evidence="1 2">
    <name type="scientific">Auriscalpium vulgare</name>
    <dbReference type="NCBI Taxonomy" id="40419"/>
    <lineage>
        <taxon>Eukaryota</taxon>
        <taxon>Fungi</taxon>
        <taxon>Dikarya</taxon>
        <taxon>Basidiomycota</taxon>
        <taxon>Agaricomycotina</taxon>
        <taxon>Agaricomycetes</taxon>
        <taxon>Russulales</taxon>
        <taxon>Auriscalpiaceae</taxon>
        <taxon>Auriscalpium</taxon>
    </lineage>
</organism>
<dbReference type="EMBL" id="MU276093">
    <property type="protein sequence ID" value="KAI0041937.1"/>
    <property type="molecule type" value="Genomic_DNA"/>
</dbReference>
<reference evidence="1" key="1">
    <citation type="submission" date="2021-02" db="EMBL/GenBank/DDBJ databases">
        <authorList>
            <consortium name="DOE Joint Genome Institute"/>
            <person name="Ahrendt S."/>
            <person name="Looney B.P."/>
            <person name="Miyauchi S."/>
            <person name="Morin E."/>
            <person name="Drula E."/>
            <person name="Courty P.E."/>
            <person name="Chicoki N."/>
            <person name="Fauchery L."/>
            <person name="Kohler A."/>
            <person name="Kuo A."/>
            <person name="Labutti K."/>
            <person name="Pangilinan J."/>
            <person name="Lipzen A."/>
            <person name="Riley R."/>
            <person name="Andreopoulos W."/>
            <person name="He G."/>
            <person name="Johnson J."/>
            <person name="Barry K.W."/>
            <person name="Grigoriev I.V."/>
            <person name="Nagy L."/>
            <person name="Hibbett D."/>
            <person name="Henrissat B."/>
            <person name="Matheny P.B."/>
            <person name="Labbe J."/>
            <person name="Martin F."/>
        </authorList>
    </citation>
    <scope>NUCLEOTIDE SEQUENCE</scope>
    <source>
        <strain evidence="1">FP105234-sp</strain>
    </source>
</reference>
<evidence type="ECO:0000313" key="1">
    <source>
        <dbReference type="EMBL" id="KAI0041937.1"/>
    </source>
</evidence>
<reference evidence="1" key="2">
    <citation type="journal article" date="2022" name="New Phytol.">
        <title>Evolutionary transition to the ectomycorrhizal habit in the genomes of a hyperdiverse lineage of mushroom-forming fungi.</title>
        <authorList>
            <person name="Looney B."/>
            <person name="Miyauchi S."/>
            <person name="Morin E."/>
            <person name="Drula E."/>
            <person name="Courty P.E."/>
            <person name="Kohler A."/>
            <person name="Kuo A."/>
            <person name="LaButti K."/>
            <person name="Pangilinan J."/>
            <person name="Lipzen A."/>
            <person name="Riley R."/>
            <person name="Andreopoulos W."/>
            <person name="He G."/>
            <person name="Johnson J."/>
            <person name="Nolan M."/>
            <person name="Tritt A."/>
            <person name="Barry K.W."/>
            <person name="Grigoriev I.V."/>
            <person name="Nagy L.G."/>
            <person name="Hibbett D."/>
            <person name="Henrissat B."/>
            <person name="Matheny P.B."/>
            <person name="Labbe J."/>
            <person name="Martin F.M."/>
        </authorList>
    </citation>
    <scope>NUCLEOTIDE SEQUENCE</scope>
    <source>
        <strain evidence="1">FP105234-sp</strain>
    </source>
</reference>
<accession>A0ACB8RDH2</accession>
<keyword evidence="2" id="KW-1185">Reference proteome</keyword>
<gene>
    <name evidence="1" type="ORF">FA95DRAFT_633371</name>
</gene>
<evidence type="ECO:0000313" key="2">
    <source>
        <dbReference type="Proteomes" id="UP000814033"/>
    </source>
</evidence>